<keyword evidence="2" id="KW-0808">Transferase</keyword>
<dbReference type="GO" id="GO:0008999">
    <property type="term" value="F:protein-N-terminal-alanine acetyltransferase activity"/>
    <property type="evidence" value="ECO:0007669"/>
    <property type="project" value="TreeGrafter"/>
</dbReference>
<dbReference type="PANTHER" id="PTHR43441:SF2">
    <property type="entry name" value="FAMILY ACETYLTRANSFERASE, PUTATIVE (AFU_ORTHOLOGUE AFUA_7G00850)-RELATED"/>
    <property type="match status" value="1"/>
</dbReference>
<proteinExistence type="predicted"/>
<dbReference type="EMBL" id="MSCI01000001">
    <property type="protein sequence ID" value="PQJ63548.1"/>
    <property type="molecule type" value="Genomic_DNA"/>
</dbReference>
<dbReference type="PANTHER" id="PTHR43441">
    <property type="entry name" value="RIBOSOMAL-PROTEIN-SERINE ACETYLTRANSFERASE"/>
    <property type="match status" value="1"/>
</dbReference>
<accession>A0A2S7VN95</accession>
<dbReference type="GO" id="GO:1990189">
    <property type="term" value="F:protein N-terminal-serine acetyltransferase activity"/>
    <property type="evidence" value="ECO:0007669"/>
    <property type="project" value="TreeGrafter"/>
</dbReference>
<evidence type="ECO:0000313" key="3">
    <source>
        <dbReference type="Proteomes" id="UP000238707"/>
    </source>
</evidence>
<gene>
    <name evidence="2" type="ORF">BTO10_01650</name>
</gene>
<protein>
    <submittedName>
        <fullName evidence="2">Ribosomal-protein-serine acetyltransferase</fullName>
    </submittedName>
</protein>
<dbReference type="RefSeq" id="WP_105023335.1">
    <property type="nucleotide sequence ID" value="NZ_MSCI01000001.1"/>
</dbReference>
<dbReference type="AlphaFoldDB" id="A0A2S7VN95"/>
<feature type="domain" description="N-acetyltransferase" evidence="1">
    <location>
        <begin position="9"/>
        <end position="147"/>
    </location>
</feature>
<dbReference type="Proteomes" id="UP000238707">
    <property type="component" value="Unassembled WGS sequence"/>
</dbReference>
<sequence length="173" mass="19318">MERVISKDIVLKNLKVSDAFALFNAVDSSRENLSKYMPWEKSVVDLESARAYIEGRLYSGIEGSQWFAVHFKKQFSGVFGVKSIHLETRICELGYWLADSATGNRVVGQILEVLVPTLASEQGVKTFEFHCLESNLASVKIAKRAGATLKSKGQHTLDVPEKEQSMCIYALEL</sequence>
<dbReference type="Pfam" id="PF13302">
    <property type="entry name" value="Acetyltransf_3"/>
    <property type="match status" value="1"/>
</dbReference>
<comment type="caution">
    <text evidence="2">The sequence shown here is derived from an EMBL/GenBank/DDBJ whole genome shotgun (WGS) entry which is preliminary data.</text>
</comment>
<organism evidence="2 3">
    <name type="scientific">Vibrio chagasii</name>
    <dbReference type="NCBI Taxonomy" id="170679"/>
    <lineage>
        <taxon>Bacteria</taxon>
        <taxon>Pseudomonadati</taxon>
        <taxon>Pseudomonadota</taxon>
        <taxon>Gammaproteobacteria</taxon>
        <taxon>Vibrionales</taxon>
        <taxon>Vibrionaceae</taxon>
        <taxon>Vibrio</taxon>
    </lineage>
</organism>
<reference evidence="2 3" key="1">
    <citation type="submission" date="2016-12" db="EMBL/GenBank/DDBJ databases">
        <title>Diversity of luminous bacteria.</title>
        <authorList>
            <person name="Yoshizawa S."/>
            <person name="Kogure K."/>
        </authorList>
    </citation>
    <scope>NUCLEOTIDE SEQUENCE [LARGE SCALE GENOMIC DNA]</scope>
    <source>
        <strain evidence="2 3">LC2-408</strain>
    </source>
</reference>
<dbReference type="InterPro" id="IPR016181">
    <property type="entry name" value="Acyl_CoA_acyltransferase"/>
</dbReference>
<name>A0A2S7VN95_9VIBR</name>
<dbReference type="SUPFAM" id="SSF55729">
    <property type="entry name" value="Acyl-CoA N-acyltransferases (Nat)"/>
    <property type="match status" value="1"/>
</dbReference>
<dbReference type="GO" id="GO:0005737">
    <property type="term" value="C:cytoplasm"/>
    <property type="evidence" value="ECO:0007669"/>
    <property type="project" value="TreeGrafter"/>
</dbReference>
<dbReference type="Gene3D" id="3.40.630.30">
    <property type="match status" value="1"/>
</dbReference>
<evidence type="ECO:0000259" key="1">
    <source>
        <dbReference type="Pfam" id="PF13302"/>
    </source>
</evidence>
<dbReference type="InterPro" id="IPR000182">
    <property type="entry name" value="GNAT_dom"/>
</dbReference>
<evidence type="ECO:0000313" key="2">
    <source>
        <dbReference type="EMBL" id="PQJ63548.1"/>
    </source>
</evidence>
<dbReference type="InterPro" id="IPR051908">
    <property type="entry name" value="Ribosomal_N-acetyltransferase"/>
</dbReference>
<keyword evidence="3" id="KW-1185">Reference proteome</keyword>